<keyword evidence="4" id="KW-1185">Reference proteome</keyword>
<name>A0A9N9S0S3_9DIPT</name>
<evidence type="ECO:0000256" key="1">
    <source>
        <dbReference type="SAM" id="MobiDB-lite"/>
    </source>
</evidence>
<dbReference type="Pfam" id="PF15928">
    <property type="entry name" value="DUF4746"/>
    <property type="match status" value="1"/>
</dbReference>
<accession>A0A9N9S0S3</accession>
<organism evidence="3 4">
    <name type="scientific">Chironomus riparius</name>
    <dbReference type="NCBI Taxonomy" id="315576"/>
    <lineage>
        <taxon>Eukaryota</taxon>
        <taxon>Metazoa</taxon>
        <taxon>Ecdysozoa</taxon>
        <taxon>Arthropoda</taxon>
        <taxon>Hexapoda</taxon>
        <taxon>Insecta</taxon>
        <taxon>Pterygota</taxon>
        <taxon>Neoptera</taxon>
        <taxon>Endopterygota</taxon>
        <taxon>Diptera</taxon>
        <taxon>Nematocera</taxon>
        <taxon>Chironomoidea</taxon>
        <taxon>Chironomidae</taxon>
        <taxon>Chironominae</taxon>
        <taxon>Chironomus</taxon>
    </lineage>
</organism>
<sequence length="400" mass="46001">MNKNSSDMGITLFMPHVAKDAFRKTLETAKWLSLVNRAGKMIQITPDMMETLNYNLENPIDERILEEIYYKDIFAVLWYMDPRTPVTDVLKEFIKRVSEPVEYEVEGEESVWETILDSLVIDPIKYEESERVSTESIAITIEDKSEATLALDSLQPSAVMLAKKKSSQLSRVSKRQPSVKEQSIRQPSVKEQSIRDSVKEQKSSSLSQIELNEEIESEGFFETIEDDLVTIPPVWTPANQSGNAIFMHQFFRAQFESFLPPIIEPEPPHICMIFPAKIRDKVIEVCEEHPKGLLDCGFYEGEDFDDFIQICKSVKSFDKLELTGREKMILKVSKKTSHLALDLVNLSPLYVSHNVSEGQEECSMLFKEELQDDELQDDEPENFDTQDDDLQSDEQVDVEY</sequence>
<protein>
    <recommendedName>
        <fullName evidence="2">DUF4746 domain-containing protein</fullName>
    </recommendedName>
</protein>
<dbReference type="EMBL" id="OU895879">
    <property type="protein sequence ID" value="CAG9807490.1"/>
    <property type="molecule type" value="Genomic_DNA"/>
</dbReference>
<dbReference type="OrthoDB" id="10263751at2759"/>
<dbReference type="Proteomes" id="UP001153620">
    <property type="component" value="Chromosome 3"/>
</dbReference>
<feature type="region of interest" description="Disordered" evidence="1">
    <location>
        <begin position="168"/>
        <end position="201"/>
    </location>
</feature>
<feature type="compositionally biased region" description="Polar residues" evidence="1">
    <location>
        <begin position="168"/>
        <end position="191"/>
    </location>
</feature>
<evidence type="ECO:0000259" key="2">
    <source>
        <dbReference type="Pfam" id="PF15928"/>
    </source>
</evidence>
<feature type="compositionally biased region" description="Acidic residues" evidence="1">
    <location>
        <begin position="370"/>
        <end position="400"/>
    </location>
</feature>
<proteinExistence type="predicted"/>
<feature type="domain" description="DUF4746" evidence="2">
    <location>
        <begin position="64"/>
        <end position="377"/>
    </location>
</feature>
<feature type="region of interest" description="Disordered" evidence="1">
    <location>
        <begin position="369"/>
        <end position="400"/>
    </location>
</feature>
<reference evidence="3" key="2">
    <citation type="submission" date="2022-10" db="EMBL/GenBank/DDBJ databases">
        <authorList>
            <consortium name="ENA_rothamsted_submissions"/>
            <consortium name="culmorum"/>
            <person name="King R."/>
        </authorList>
    </citation>
    <scope>NUCLEOTIDE SEQUENCE</scope>
</reference>
<dbReference type="AlphaFoldDB" id="A0A9N9S0S3"/>
<reference evidence="3" key="1">
    <citation type="submission" date="2022-01" db="EMBL/GenBank/DDBJ databases">
        <authorList>
            <person name="King R."/>
        </authorList>
    </citation>
    <scope>NUCLEOTIDE SEQUENCE</scope>
</reference>
<gene>
    <name evidence="3" type="ORF">CHIRRI_LOCUS10338</name>
</gene>
<dbReference type="InterPro" id="IPR031827">
    <property type="entry name" value="DUF4746"/>
</dbReference>
<evidence type="ECO:0000313" key="3">
    <source>
        <dbReference type="EMBL" id="CAG9807490.1"/>
    </source>
</evidence>
<feature type="compositionally biased region" description="Basic and acidic residues" evidence="1">
    <location>
        <begin position="192"/>
        <end position="201"/>
    </location>
</feature>
<evidence type="ECO:0000313" key="4">
    <source>
        <dbReference type="Proteomes" id="UP001153620"/>
    </source>
</evidence>